<reference evidence="2 3" key="1">
    <citation type="journal article" date="2012" name="BMC Genomics">
        <title>Comparative genomics of the white-rot fungi, Phanerochaete carnosa and P. chrysosporium, to elucidate the genetic basis of the distinct wood types they colonize.</title>
        <authorList>
            <person name="Suzuki H."/>
            <person name="MacDonald J."/>
            <person name="Syed K."/>
            <person name="Salamov A."/>
            <person name="Hori C."/>
            <person name="Aerts A."/>
            <person name="Henrissat B."/>
            <person name="Wiebenga A."/>
            <person name="vanKuyk P.A."/>
            <person name="Barry K."/>
            <person name="Lindquist E."/>
            <person name="LaButti K."/>
            <person name="Lapidus A."/>
            <person name="Lucas S."/>
            <person name="Coutinho P."/>
            <person name="Gong Y."/>
            <person name="Samejima M."/>
            <person name="Mahadevan R."/>
            <person name="Abou-Zaid M."/>
            <person name="de Vries R.P."/>
            <person name="Igarashi K."/>
            <person name="Yadav J.S."/>
            <person name="Grigoriev I.V."/>
            <person name="Master E.R."/>
        </authorList>
    </citation>
    <scope>NUCLEOTIDE SEQUENCE [LARGE SCALE GENOMIC DNA]</scope>
    <source>
        <strain evidence="2 3">HHB-10118-sp</strain>
    </source>
</reference>
<organism evidence="2 3">
    <name type="scientific">Phanerochaete carnosa (strain HHB-10118-sp)</name>
    <name type="common">White-rot fungus</name>
    <name type="synonym">Peniophora carnosa</name>
    <dbReference type="NCBI Taxonomy" id="650164"/>
    <lineage>
        <taxon>Eukaryota</taxon>
        <taxon>Fungi</taxon>
        <taxon>Dikarya</taxon>
        <taxon>Basidiomycota</taxon>
        <taxon>Agaricomycotina</taxon>
        <taxon>Agaricomycetes</taxon>
        <taxon>Polyporales</taxon>
        <taxon>Phanerochaetaceae</taxon>
        <taxon>Phanerochaete</taxon>
    </lineage>
</organism>
<proteinExistence type="predicted"/>
<dbReference type="AlphaFoldDB" id="K5VW16"/>
<dbReference type="KEGG" id="pco:PHACADRAFT_264255"/>
<gene>
    <name evidence="2" type="ORF">PHACADRAFT_264255</name>
</gene>
<accession>K5VW16</accession>
<dbReference type="EMBL" id="JH930478">
    <property type="protein sequence ID" value="EKM50774.1"/>
    <property type="molecule type" value="Genomic_DNA"/>
</dbReference>
<evidence type="ECO:0000256" key="1">
    <source>
        <dbReference type="SAM" id="MobiDB-lite"/>
    </source>
</evidence>
<feature type="region of interest" description="Disordered" evidence="1">
    <location>
        <begin position="24"/>
        <end position="79"/>
    </location>
</feature>
<keyword evidence="3" id="KW-1185">Reference proteome</keyword>
<dbReference type="OrthoDB" id="2921613at2759"/>
<dbReference type="Proteomes" id="UP000008370">
    <property type="component" value="Unassembled WGS sequence"/>
</dbReference>
<name>K5VW16_PHACS</name>
<protein>
    <submittedName>
        <fullName evidence="2">Uncharacterized protein</fullName>
    </submittedName>
</protein>
<dbReference type="GeneID" id="18918776"/>
<sequence length="424" mass="46211">MTEELERSPSRMGFTRPLMCKSSDFGLESASGEDDDEKWEFAGALLVPSSSTSSEGSDSFDDFEPSDASTPGHKPALPSRTISLSNIPMQLPVVHEPAEVDSYYHVATPIATSASYTLLTPADHGLSRSALSHLKGFWSARQGEYAKLEAQLALAEASPYGGILELPRSRDGLRAALVSRLSRPGLRLAHSARAPPTSSPNVNAPIYPRTGDLTTLRDARSAVLDRAFCNLTLNSINKILFLHDMLQRANHSPTANSLSASDEALSTDDSSSFVDISLNTISSENSCESTFVADEQTSCQQYGCDGTDCGGKHETASCDRSWEIDWVARWKVLLARVKEDPLLPSTSPLPSPVDEKAFWAAFSPPKPAKFFIPEEEDEFFGCDSDGEDDDYGVMVTQPAYGVTADSLSREFLHNLCEYRLSMEM</sequence>
<evidence type="ECO:0000313" key="3">
    <source>
        <dbReference type="Proteomes" id="UP000008370"/>
    </source>
</evidence>
<feature type="compositionally biased region" description="Low complexity" evidence="1">
    <location>
        <begin position="48"/>
        <end position="57"/>
    </location>
</feature>
<dbReference type="HOGENOM" id="CLU_518805_0_0_1"/>
<dbReference type="InParanoid" id="K5VW16"/>
<evidence type="ECO:0000313" key="2">
    <source>
        <dbReference type="EMBL" id="EKM50774.1"/>
    </source>
</evidence>
<dbReference type="RefSeq" id="XP_007401035.1">
    <property type="nucleotide sequence ID" value="XM_007400973.1"/>
</dbReference>